<evidence type="ECO:0000313" key="8">
    <source>
        <dbReference type="Proteomes" id="UP001063816"/>
    </source>
</evidence>
<evidence type="ECO:0000256" key="6">
    <source>
        <dbReference type="SAM" id="Phobius"/>
    </source>
</evidence>
<feature type="transmembrane region" description="Helical" evidence="6">
    <location>
        <begin position="305"/>
        <end position="328"/>
    </location>
</feature>
<evidence type="ECO:0000256" key="3">
    <source>
        <dbReference type="ARBA" id="ARBA00022692"/>
    </source>
</evidence>
<keyword evidence="8" id="KW-1185">Reference proteome</keyword>
<reference evidence="7" key="1">
    <citation type="submission" date="2022-05" db="EMBL/GenBank/DDBJ databases">
        <title>Description of a novel species of Leclercia; Leclercia tamurae and the Proposal for a Novel Genus Silvania gen. nov. Containing Two Novel Species Silvania hatchlandensis sp. nov. and Silvania confinis sp. nov. Isolated from the Rhizosphere of Oak.</title>
        <authorList>
            <person name="Maddock D.W."/>
            <person name="Brady C.L."/>
            <person name="Denman S."/>
            <person name="Arnold D."/>
        </authorList>
    </citation>
    <scope>NUCLEOTIDE SEQUENCE</scope>
    <source>
        <strain evidence="7">H19S6</strain>
    </source>
</reference>
<feature type="transmembrane region" description="Helical" evidence="6">
    <location>
        <begin position="373"/>
        <end position="393"/>
    </location>
</feature>
<dbReference type="AlphaFoldDB" id="A0A9J6PZR0"/>
<feature type="transmembrane region" description="Helical" evidence="6">
    <location>
        <begin position="99"/>
        <end position="118"/>
    </location>
</feature>
<dbReference type="EMBL" id="JAMGZK010000037">
    <property type="protein sequence ID" value="MCU6663323.1"/>
    <property type="molecule type" value="Genomic_DNA"/>
</dbReference>
<feature type="transmembrane region" description="Helical" evidence="6">
    <location>
        <begin position="250"/>
        <end position="270"/>
    </location>
</feature>
<evidence type="ECO:0000256" key="4">
    <source>
        <dbReference type="ARBA" id="ARBA00022989"/>
    </source>
</evidence>
<evidence type="ECO:0000256" key="2">
    <source>
        <dbReference type="ARBA" id="ARBA00022448"/>
    </source>
</evidence>
<feature type="transmembrane region" description="Helical" evidence="6">
    <location>
        <begin position="210"/>
        <end position="230"/>
    </location>
</feature>
<keyword evidence="3 6" id="KW-0812">Transmembrane</keyword>
<comment type="caution">
    <text evidence="7">The sequence shown here is derived from an EMBL/GenBank/DDBJ whole genome shotgun (WGS) entry which is preliminary data.</text>
</comment>
<organism evidence="7 8">
    <name type="scientific">Silvania hatchlandensis</name>
    <dbReference type="NCBI Taxonomy" id="2926469"/>
    <lineage>
        <taxon>Bacteria</taxon>
        <taxon>Pseudomonadati</taxon>
        <taxon>Pseudomonadota</taxon>
        <taxon>Gammaproteobacteria</taxon>
        <taxon>Enterobacterales</taxon>
        <taxon>Enterobacteriaceae</taxon>
        <taxon>Silvania</taxon>
    </lineage>
</organism>
<evidence type="ECO:0000256" key="1">
    <source>
        <dbReference type="ARBA" id="ARBA00004141"/>
    </source>
</evidence>
<keyword evidence="5 6" id="KW-0472">Membrane</keyword>
<dbReference type="RefSeq" id="WP_271281075.1">
    <property type="nucleotide sequence ID" value="NZ_JAMGZK010000037.1"/>
</dbReference>
<proteinExistence type="predicted"/>
<keyword evidence="2" id="KW-0813">Transport</keyword>
<feature type="transmembrane region" description="Helical" evidence="6">
    <location>
        <begin position="76"/>
        <end position="93"/>
    </location>
</feature>
<dbReference type="PANTHER" id="PTHR23506:SF23">
    <property type="entry name" value="GH10249P"/>
    <property type="match status" value="1"/>
</dbReference>
<feature type="transmembrane region" description="Helical" evidence="6">
    <location>
        <begin position="168"/>
        <end position="189"/>
    </location>
</feature>
<accession>A0A9J6PZR0</accession>
<feature type="transmembrane region" description="Helical" evidence="6">
    <location>
        <begin position="37"/>
        <end position="64"/>
    </location>
</feature>
<feature type="transmembrane region" description="Helical" evidence="6">
    <location>
        <begin position="282"/>
        <end position="299"/>
    </location>
</feature>
<evidence type="ECO:0000313" key="7">
    <source>
        <dbReference type="EMBL" id="MCU6663323.1"/>
    </source>
</evidence>
<dbReference type="GO" id="GO:0016020">
    <property type="term" value="C:membrane"/>
    <property type="evidence" value="ECO:0007669"/>
    <property type="project" value="UniProtKB-SubCell"/>
</dbReference>
<dbReference type="SUPFAM" id="SSF103473">
    <property type="entry name" value="MFS general substrate transporter"/>
    <property type="match status" value="1"/>
</dbReference>
<dbReference type="InterPro" id="IPR036259">
    <property type="entry name" value="MFS_trans_sf"/>
</dbReference>
<name>A0A9J6PZR0_9ENTR</name>
<dbReference type="InterPro" id="IPR050930">
    <property type="entry name" value="MFS_Vesicular_Transporter"/>
</dbReference>
<keyword evidence="4 6" id="KW-1133">Transmembrane helix</keyword>
<feature type="transmembrane region" description="Helical" evidence="6">
    <location>
        <begin position="130"/>
        <end position="148"/>
    </location>
</feature>
<dbReference type="Gene3D" id="1.20.1250.20">
    <property type="entry name" value="MFS general substrate transporter like domains"/>
    <property type="match status" value="1"/>
</dbReference>
<feature type="transmembrane region" description="Helical" evidence="6">
    <location>
        <begin position="340"/>
        <end position="361"/>
    </location>
</feature>
<dbReference type="InterPro" id="IPR011701">
    <property type="entry name" value="MFS"/>
</dbReference>
<protein>
    <submittedName>
        <fullName evidence="7">MFS transporter</fullName>
    </submittedName>
</protein>
<gene>
    <name evidence="7" type="ORF">M8014_03055</name>
</gene>
<dbReference type="PANTHER" id="PTHR23506">
    <property type="entry name" value="GH10249P"/>
    <property type="match status" value="1"/>
</dbReference>
<dbReference type="GO" id="GO:0022857">
    <property type="term" value="F:transmembrane transporter activity"/>
    <property type="evidence" value="ECO:0007669"/>
    <property type="project" value="InterPro"/>
</dbReference>
<dbReference type="Proteomes" id="UP001063816">
    <property type="component" value="Unassembled WGS sequence"/>
</dbReference>
<evidence type="ECO:0000256" key="5">
    <source>
        <dbReference type="ARBA" id="ARBA00023136"/>
    </source>
</evidence>
<sequence length="405" mass="44249">MSDRQTSRAGMALALAFFSGMLSSSLPTPLYPVYISLYGFSASQIMAVFGVYAAGVLFALAFTAKVHIRTSLYTRPLYAGLTCVLLSSLLMMFADNFMILILGRFVTGLGSGILMAYINRSLIKLFDTEVSNTAALTASASLILGQAIGPLITGEIVHRGFYALKTPYIILFILVVMSIFGIWRSRLVINRHCTTVTIERKSVGAQSYRGLCFRDVIVCCMAIFLSWAMASTFISQGPTLARSYFNVASVQLVSYSLSAFLLVAGISQIVMRKKHHYSSLKIGVVAQLAAVLLALSSVHTKAPSLLFISVMLEGFAYGAILVGAATIVNMVARQSQQHHLINLLYIVGYVGNWLPFSLSVMMDHFTQETALNAYLILCSILSTCIFLSAYFAVRCQNITGRIRKN</sequence>
<dbReference type="Pfam" id="PF07690">
    <property type="entry name" value="MFS_1"/>
    <property type="match status" value="1"/>
</dbReference>
<comment type="subcellular location">
    <subcellularLocation>
        <location evidence="1">Membrane</location>
        <topology evidence="1">Multi-pass membrane protein</topology>
    </subcellularLocation>
</comment>